<dbReference type="EMBL" id="JAAGKO020000038">
    <property type="protein sequence ID" value="MDI5965556.1"/>
    <property type="molecule type" value="Genomic_DNA"/>
</dbReference>
<accession>A0ABT6W7V0</accession>
<dbReference type="SMART" id="SM01008">
    <property type="entry name" value="Ald_Xan_dh_C"/>
    <property type="match status" value="1"/>
</dbReference>
<dbReference type="Gene3D" id="3.30.365.10">
    <property type="entry name" value="Aldehyde oxidase/xanthine dehydrogenase, molybdopterin binding domain"/>
    <property type="match status" value="4"/>
</dbReference>
<sequence length="715" mass="74538">MTDTTARPRTDGGVVAPAGGAVGTARTRLEGRDKVTGAARYAADVPFDGLAHGWLVLSTVARGRITSMDTAAVLGMPGVLGVVHHGNAPRLHPAGLFGPDGQLQLLQDDRVPHVGRPVALVVARTPQQARAGAAALTVTYAQEPHDTVFRAGHPAGRPAPAAPARPDADLGDVEAEIAAAPVVVDQRYTTPEEHHSAMEPHASMARWEDGRLEVVDSNQGSFMVARVLATLFGLDQEIVRVRAEHVGGGFGSKGVGPQLVLAVMAATLLRRPVRVALTRRQVFSTTGLRPATEQRLRLASDSTGRLRAIDHATAAFTSTIQEYVERNTEASNVMYAADAIRTRTTVVPLDLPTPGWMRGPGAAAGSFALESAMDELAQAVGVDPVELRLRNEPSAGPVSGLPFSSRNLAACLREGARRFGWADRDPRPGTRREGRWLLGTGVACGSYGAGALPSTAAITARADGSYTVSVGAADIGTGARTALALVAADALGVPPESVRMRIADSRLGAAWFAGGSKGTASWSWAVTAAAADLRERLASVDRVPPDGVTGRGDTTDAIGALGKQERQSYGAQFAEVAVDTGTGEVRVRRMLGMFAAGRIVNPLTARSQLVGGMTMGLSMALHEEGARDEALGALVNSDFAGYHISAHADVPDIEADWVEDVDDSNPSGIKGVGEVGIAGTAAAIANAVWHATGVRHRALPVRLDRVLESGFPAAR</sequence>
<dbReference type="Pfam" id="PF02738">
    <property type="entry name" value="MoCoBD_1"/>
    <property type="match status" value="1"/>
</dbReference>
<evidence type="ECO:0000313" key="5">
    <source>
        <dbReference type="Proteomes" id="UP001156398"/>
    </source>
</evidence>
<dbReference type="InterPro" id="IPR046867">
    <property type="entry name" value="AldOxase/xan_DH_MoCoBD2"/>
</dbReference>
<feature type="domain" description="Aldehyde oxidase/xanthine dehydrogenase a/b hammerhead" evidence="3">
    <location>
        <begin position="36"/>
        <end position="144"/>
    </location>
</feature>
<dbReference type="Pfam" id="PF01315">
    <property type="entry name" value="Ald_Xan_dh_C"/>
    <property type="match status" value="1"/>
</dbReference>
<evidence type="ECO:0000313" key="4">
    <source>
        <dbReference type="EMBL" id="MDI5965556.1"/>
    </source>
</evidence>
<evidence type="ECO:0000259" key="3">
    <source>
        <dbReference type="SMART" id="SM01008"/>
    </source>
</evidence>
<dbReference type="PANTHER" id="PTHR11908:SF132">
    <property type="entry name" value="ALDEHYDE OXIDASE 1-RELATED"/>
    <property type="match status" value="1"/>
</dbReference>
<dbReference type="SUPFAM" id="SSF56003">
    <property type="entry name" value="Molybdenum cofactor-binding domain"/>
    <property type="match status" value="1"/>
</dbReference>
<dbReference type="InterPro" id="IPR016208">
    <property type="entry name" value="Ald_Oxase/xanthine_DH-like"/>
</dbReference>
<dbReference type="PANTHER" id="PTHR11908">
    <property type="entry name" value="XANTHINE DEHYDROGENASE"/>
    <property type="match status" value="1"/>
</dbReference>
<organism evidence="4 5">
    <name type="scientific">Streptantibioticus silvisoli</name>
    <dbReference type="NCBI Taxonomy" id="2705255"/>
    <lineage>
        <taxon>Bacteria</taxon>
        <taxon>Bacillati</taxon>
        <taxon>Actinomycetota</taxon>
        <taxon>Actinomycetes</taxon>
        <taxon>Kitasatosporales</taxon>
        <taxon>Streptomycetaceae</taxon>
        <taxon>Streptantibioticus</taxon>
    </lineage>
</organism>
<evidence type="ECO:0000256" key="2">
    <source>
        <dbReference type="ARBA" id="ARBA00023002"/>
    </source>
</evidence>
<dbReference type="InterPro" id="IPR008274">
    <property type="entry name" value="AldOxase/xan_DH_MoCoBD1"/>
</dbReference>
<name>A0ABT6W7V0_9ACTN</name>
<keyword evidence="2" id="KW-0560">Oxidoreductase</keyword>
<dbReference type="RefSeq" id="WP_271323943.1">
    <property type="nucleotide sequence ID" value="NZ_JAAGKO020000038.1"/>
</dbReference>
<protein>
    <submittedName>
        <fullName evidence="4">Xanthine dehydrogenase family protein molybdopterin-binding subunit</fullName>
    </submittedName>
</protein>
<dbReference type="InterPro" id="IPR037165">
    <property type="entry name" value="AldOxase/xan_DH_Mopterin-bd_sf"/>
</dbReference>
<keyword evidence="5" id="KW-1185">Reference proteome</keyword>
<dbReference type="Pfam" id="PF20256">
    <property type="entry name" value="MoCoBD_2"/>
    <property type="match status" value="2"/>
</dbReference>
<dbReference type="SUPFAM" id="SSF54665">
    <property type="entry name" value="CO dehydrogenase molybdoprotein N-domain-like"/>
    <property type="match status" value="1"/>
</dbReference>
<comment type="caution">
    <text evidence="4">The sequence shown here is derived from an EMBL/GenBank/DDBJ whole genome shotgun (WGS) entry which is preliminary data.</text>
</comment>
<dbReference type="Proteomes" id="UP001156398">
    <property type="component" value="Unassembled WGS sequence"/>
</dbReference>
<keyword evidence="1" id="KW-0500">Molybdenum</keyword>
<dbReference type="InterPro" id="IPR036856">
    <property type="entry name" value="Ald_Oxase/Xan_DH_a/b_sf"/>
</dbReference>
<gene>
    <name evidence="4" type="ORF">POF43_022995</name>
</gene>
<reference evidence="4 5" key="1">
    <citation type="submission" date="2023-05" db="EMBL/GenBank/DDBJ databases">
        <title>Streptantibioticus silvisoli sp. nov., acidotolerant actinomycetes 1 from pine litter.</title>
        <authorList>
            <person name="Swiecimska M."/>
            <person name="Golinska P."/>
            <person name="Sangal V."/>
            <person name="Wachnowicz B."/>
            <person name="Goodfellow M."/>
        </authorList>
    </citation>
    <scope>NUCLEOTIDE SEQUENCE [LARGE SCALE GENOMIC DNA]</scope>
    <source>
        <strain evidence="4 5">SL54</strain>
    </source>
</reference>
<evidence type="ECO:0000256" key="1">
    <source>
        <dbReference type="ARBA" id="ARBA00022505"/>
    </source>
</evidence>
<proteinExistence type="predicted"/>
<dbReference type="Gene3D" id="3.90.1170.50">
    <property type="entry name" value="Aldehyde oxidase/xanthine dehydrogenase, a/b hammerhead"/>
    <property type="match status" value="1"/>
</dbReference>
<dbReference type="InterPro" id="IPR000674">
    <property type="entry name" value="Ald_Oxase/Xan_DH_a/b"/>
</dbReference>